<dbReference type="Pfam" id="PF00501">
    <property type="entry name" value="AMP-binding"/>
    <property type="match status" value="4"/>
</dbReference>
<dbReference type="Gene3D" id="3.40.50.980">
    <property type="match status" value="4"/>
</dbReference>
<dbReference type="InterPro" id="IPR025110">
    <property type="entry name" value="AMP-bd_C"/>
</dbReference>
<dbReference type="SUPFAM" id="SSF53335">
    <property type="entry name" value="S-adenosyl-L-methionine-dependent methyltransferases"/>
    <property type="match status" value="1"/>
</dbReference>
<dbReference type="Gene3D" id="1.10.1200.10">
    <property type="entry name" value="ACP-like"/>
    <property type="match status" value="3"/>
</dbReference>
<feature type="domain" description="Carrier" evidence="7">
    <location>
        <begin position="1881"/>
        <end position="1956"/>
    </location>
</feature>
<evidence type="ECO:0000313" key="8">
    <source>
        <dbReference type="EMBL" id="KIO74909.1"/>
    </source>
</evidence>
<dbReference type="GO" id="GO:0005829">
    <property type="term" value="C:cytosol"/>
    <property type="evidence" value="ECO:0007669"/>
    <property type="project" value="TreeGrafter"/>
</dbReference>
<dbReference type="SUPFAM" id="SSF56801">
    <property type="entry name" value="Acetyl-CoA synthetase-like"/>
    <property type="match status" value="3"/>
</dbReference>
<dbReference type="STRING" id="1503925.TH53_23810"/>
<comment type="cofactor">
    <cofactor evidence="1">
        <name>pantetheine 4'-phosphate</name>
        <dbReference type="ChEBI" id="CHEBI:47942"/>
    </cofactor>
</comment>
<dbReference type="FunFam" id="3.30.300.30:FF:000010">
    <property type="entry name" value="Enterobactin synthetase component F"/>
    <property type="match status" value="1"/>
</dbReference>
<evidence type="ECO:0000256" key="4">
    <source>
        <dbReference type="ARBA" id="ARBA00022553"/>
    </source>
</evidence>
<feature type="coiled-coil region" evidence="6">
    <location>
        <begin position="1769"/>
        <end position="1796"/>
    </location>
</feature>
<dbReference type="InterPro" id="IPR042099">
    <property type="entry name" value="ANL_N_sf"/>
</dbReference>
<dbReference type="GO" id="GO:0003824">
    <property type="term" value="F:catalytic activity"/>
    <property type="evidence" value="ECO:0007669"/>
    <property type="project" value="InterPro"/>
</dbReference>
<dbReference type="InterPro" id="IPR029063">
    <property type="entry name" value="SAM-dependent_MTases_sf"/>
</dbReference>
<dbReference type="FunFam" id="2.30.38.10:FF:000001">
    <property type="entry name" value="Non-ribosomal peptide synthetase PvdI"/>
    <property type="match status" value="1"/>
</dbReference>
<dbReference type="CDD" id="cd19534">
    <property type="entry name" value="E_NRPS"/>
    <property type="match status" value="1"/>
</dbReference>
<feature type="domain" description="Carrier" evidence="7">
    <location>
        <begin position="2937"/>
        <end position="3011"/>
    </location>
</feature>
<dbReference type="FunFam" id="1.10.1200.10:FF:000005">
    <property type="entry name" value="Nonribosomal peptide synthetase 1"/>
    <property type="match status" value="3"/>
</dbReference>
<evidence type="ECO:0000313" key="9">
    <source>
        <dbReference type="Proteomes" id="UP000032049"/>
    </source>
</evidence>
<dbReference type="OrthoDB" id="605930at2"/>
<dbReference type="Pfam" id="PF13847">
    <property type="entry name" value="Methyltransf_31"/>
    <property type="match status" value="1"/>
</dbReference>
<dbReference type="PROSITE" id="PS00012">
    <property type="entry name" value="PHOSPHOPANTETHEINE"/>
    <property type="match status" value="3"/>
</dbReference>
<dbReference type="InterPro" id="IPR023213">
    <property type="entry name" value="CAT-like_dom_sf"/>
</dbReference>
<dbReference type="PROSITE" id="PS50075">
    <property type="entry name" value="CARRIER"/>
    <property type="match status" value="3"/>
</dbReference>
<dbReference type="CDD" id="cd19531">
    <property type="entry name" value="LCL_NRPS-like"/>
    <property type="match status" value="2"/>
</dbReference>
<dbReference type="Gene3D" id="3.30.300.30">
    <property type="match status" value="3"/>
</dbReference>
<dbReference type="Pfam" id="PF13193">
    <property type="entry name" value="AMP-binding_C"/>
    <property type="match status" value="2"/>
</dbReference>
<dbReference type="InterPro" id="IPR010060">
    <property type="entry name" value="NRPS_synth"/>
</dbReference>
<dbReference type="InterPro" id="IPR009081">
    <property type="entry name" value="PP-bd_ACP"/>
</dbReference>
<evidence type="ECO:0000256" key="3">
    <source>
        <dbReference type="ARBA" id="ARBA00022450"/>
    </source>
</evidence>
<dbReference type="NCBIfam" id="TIGR01733">
    <property type="entry name" value="AA-adenyl-dom"/>
    <property type="match status" value="3"/>
</dbReference>
<keyword evidence="9" id="KW-1185">Reference proteome</keyword>
<keyword evidence="6" id="KW-0175">Coiled coil</keyword>
<dbReference type="GO" id="GO:0044550">
    <property type="term" value="P:secondary metabolite biosynthetic process"/>
    <property type="evidence" value="ECO:0007669"/>
    <property type="project" value="UniProtKB-ARBA"/>
</dbReference>
<dbReference type="SUPFAM" id="SSF47336">
    <property type="entry name" value="ACP-like"/>
    <property type="match status" value="3"/>
</dbReference>
<dbReference type="InterPro" id="IPR000873">
    <property type="entry name" value="AMP-dep_synth/lig_dom"/>
</dbReference>
<dbReference type="PROSITE" id="PS00455">
    <property type="entry name" value="AMP_BINDING"/>
    <property type="match status" value="3"/>
</dbReference>
<gene>
    <name evidence="8" type="ORF">TH53_23810</name>
</gene>
<dbReference type="PANTHER" id="PTHR45527:SF1">
    <property type="entry name" value="FATTY ACID SYNTHASE"/>
    <property type="match status" value="1"/>
</dbReference>
<evidence type="ECO:0000259" key="7">
    <source>
        <dbReference type="PROSITE" id="PS50075"/>
    </source>
</evidence>
<dbReference type="NCBIfam" id="NF003417">
    <property type="entry name" value="PRK04813.1"/>
    <property type="match status" value="4"/>
</dbReference>
<dbReference type="Gene3D" id="2.30.38.10">
    <property type="entry name" value="Luciferase, Domain 3"/>
    <property type="match status" value="2"/>
</dbReference>
<dbReference type="FunFam" id="3.40.50.980:FF:000001">
    <property type="entry name" value="Non-ribosomal peptide synthetase"/>
    <property type="match status" value="2"/>
</dbReference>
<dbReference type="GO" id="GO:0043041">
    <property type="term" value="P:amino acid activation for nonribosomal peptide biosynthetic process"/>
    <property type="evidence" value="ECO:0007669"/>
    <property type="project" value="TreeGrafter"/>
</dbReference>
<dbReference type="InterPro" id="IPR025714">
    <property type="entry name" value="Methyltranfer_dom"/>
</dbReference>
<keyword evidence="3" id="KW-0596">Phosphopantetheine</keyword>
<dbReference type="InterPro" id="IPR036736">
    <property type="entry name" value="ACP-like_sf"/>
</dbReference>
<dbReference type="CDD" id="cd02440">
    <property type="entry name" value="AdoMet_MTases"/>
    <property type="match status" value="1"/>
</dbReference>
<comment type="similarity">
    <text evidence="2">Belongs to the ATP-dependent AMP-binding enzyme family.</text>
</comment>
<feature type="domain" description="Carrier" evidence="7">
    <location>
        <begin position="811"/>
        <end position="886"/>
    </location>
</feature>
<sequence>MKLSQINISDFSSNNKVEELYKSLNNNRTEYPKDKSIIDLFHEVCNSYPEYKAIIEDDRSITYEELDKRSNQVANFLIDQGIQKENIVIVYMEKSIAMIVSILGILKSGGAYCPLNTDFPIGRIKYIVNETKAMLVMSESKFLQQINNLLWECETLKSYLCVDVEDISGIVESRNELMDRELWEYVGQTAVDDIAGGGWSDSYTGELLSREILDEYGDNILKKITPFLDKKKKVLEIGCASGISMFRIAPFVDSYFGTDISQAILDYDQKICDERGITNVQLKRLEAEEIDQIEEKNFDIVIINSVVQAFSGHNYLKDIVRKIIGLLSSNGIIFIGDVMDQDLKDELINSLISFKKANIHAKTKLSFTNELFVSKSFFEHLVFDFQEIEKVEPSGKIHTVKCELTEYRYDIILSVNKNNIHPETSVRRQKEWFDNSVLKKFSDDPCNVITSPEQLAYVIFTSGSTGTPKGVLIEQRGVVRLVRNTNYINFTPEDVVSQCIPVSFDPSVWEIFGALLNGSALCLIPQSMLLNFDLFTSYINRNRLTIVAIPAALFAQIADLRPAMFIHLKTIVVGGETLSPKAVSKIRAACPDLQIINAYGPTENTVKSTTYVISSEYSDIPIGKPVANSEAYILDENNNLQSPGIAGELCVAGDGLARGYLNDEKLTRTKFVEHPFEPGKRMYKTGDLARLKSNGNIEFLGRLDHQVKIRGFRIEISEIESKLKDIPQIEEAVVAVVEKKEKYLCAYLKLADTISMDAVRALLSVNLPAFMIPSYYVLMDKFPLTLHGKIDTKALPEPEELNLINSVAYIAPVNDLEISLVKIWEELLGKSRVGTHDNFFEIGGHSLKAVQLTSRISEVFGVKLEIKNVFDYPTVEKMVKLIAVSQKTSYEEIQVAAYQDYYDVSHAQKRLWILDQIEENQNAYHILSANVFNGNLNREAFVQAFEALVQRHESLRTSFRVVKGEPKQKINEYVNGKFNMDYLDMRDEENKEELAQQSIRQQGGLPFDLQSYSLMRAHLIRLEDEKYVFLLAIHHIISDGWSMNILVDEFLFLYHSFNSGNQNVLPPLRIQYKDYAAWQNNQLSHTEFNADKNFWVNYLDGELPVLELPTDFPRPVFRTYNGARTRNIQFDAQLCENLDRLSKSNGASLFMLLIASVNVLFYKYTSQNDIILGSPVAGREHKDLENQIGFYVNTVGLRTQIDAEENFEILLHKVKENILNVYAHQAYPFDRLIEDLDVRPETSRSPLFDVMVALQNIEVKSLGIDTIEEVNIQGYDAELAVSKFDLSFNFTQQDAAIAVSVEYNTDLFTQATIYRLIDHFQALIKSISNNPLLPIKTLEYLSEAEEAQIMHEFNQVKTDFNLDKTIYHYLEDYASQTPDKTAVQFNDKQLSYRDVNGHVNQLAHFLSKKELVNKDDLIVILMDRSEKMVISILAGWKIGGAYLPLDPAYPAEHIKSIVEDSGAKLVITLSQFLSDELEQELRSMVGIVKLDESEQAINHESKQNLNLLTGKENLAYVIYTSGSTGKPKGAMIEHGGMMSHIFCKIEDLQLNEQSIVMQNASQCFDISVWQFFVALVVGGKTVIYDNDTVINPVKLLEKMREDSINIAEVVPSYLSVMLDLIENSHVHQIPNDLNYLLVTGETLKKSLVKRWFKESAIKLINAYGPTEASDDITHLIMTDDIPEMESIPIGRPLPNSRIYIVDQHMKLCPIGIKGEICVSGVGVGRGYVRDPERTKAVFVEDPFQKGTRLYKTGDVGRYLSNGLIEFFGRKDYQVKIKGFRIELEEIERALTNYETVKEAVVDIKEDLAGEKILVAYCVGNGILVSADLRKFLAERIPAYMIPSFFVQLEKLPLTSNGKADRKSLPDPEDLISAIPDVNYQAPRNKVENQLIQIWKEVLGRDKIGITDNFFEMGGHSLKAIQIITRIYKILNVNVEVRSIYTNPTIEGLALVIRQSAQVTFQSINPVVTQPYYDLSSSQRRLWILDQIQEGQIAYNIPGIYVFNGELKVSTLQTVFEILVKRHESLRTTFVSVAGEPKQKITAAEDVSVAINFTDLRSDTDKQKKAKELAGVEIGTPFNLESGPLIRLTLIQLEDNQFIFLFVIHHIVSDGWSIEVFIDEALALYGSLIEGKEADLPPLAIQYKDYAAWQNDQLSGENSISSQEFWTAQFSGEIPVLELPYINQRPAFKTYNGKTAMITLSEEVSQKIREVSNKFEMSKFMFLIASINTLFYKYTGQQDIILGSPVSGRNHADLEGQIGFYVNTIPIRTVFNGEDSFAILLSAVKENLLDIYTNQNYPFDKLVDELSLKRDTSRSPLFDVMVVLQNIELETLTQQEMKDISIQNYETDFSVSKFDLTFNFSESAKNIYLSLEYNTDLFSTETIDRMLANYETLLDYVVQHTDSSLNGIGFLSADEKQTLIKNFDASEIAYKTETTIQEMFQEQSAESPENYAVIFGNDKLTYQELNCTSNQLADYLRVICGIQSEDLVGVMVNRSQWMITAVMSVLKAGAAYVPIDPGYPSGRIEFIRNDANLKVLIVDTEEIKEKYQSDSCKVISLEKLKELLPAYSNINPSVINMPENLAYVIYTSGTTGVPKGVQIEHKSIANTLLWRKEYYGLDEKVINLQIPSIAFDSSVEDVFSILITGGTLVILQEELRYDLNYLSSMIREHAVTHFLCVPSLYKALLEEVSEELLNMKTVTVAGESIGEDLVQKHFKLLPGVELINEYGPTENSVCSTVSKLEPGKSVTIGKHISNVLTYILDDRLELLPLGTIGEICVAGPGLARGYLNREVLNLEKFVDNPYHTKYTKLYRTGDYGKFLADGSIKFLGRKDDQVKIRGYRVELNEIENALSKLEYLDEVIVVAKSGSNDSKYLVAYLMSKETVKSDDLQKYLSDLLPSYMIPSHYVKLDQLPLNSNGKLDRKVLENLALDEVKTETELPDGPVEEELISIWEKLLIGQEIGTDQNFFDLGGDSIKATQIVARMYKAGYKISVRDIFKNPTIKLLGKIAEKVSRPSDQGLVEGIIPLTPIQKDFFSTQRLKPHHYNQAALLVFNEGFSEDNIRNIFKEIIQHHDALRINFKRTQDGYIQMNNVVNSNVPLQITDLRNELNPTALLEEKCNEIQSSINMEDGSLIKLCLFKQAEGDSLLIVIHHLIIDGISWRILLEDFSTLFEQIQKNEILSLPLKTDSFKLWSENLQEYANGKDFLKEINYWEQLLTFEDGGFTKDFAYESNVLQDAKKLTIALDREETSLLLTKVNFAYNTEINDILLAGLGISIQTYFKQNEFILALENHGREEILKDFNVTRTIGWFTSIYPLKITVSDNDISRQIKEVKEILRKVPNKGIGYGILKHLTAEEYKTGLDFKVKPKMIFNYLGQFDSDLSDSKFEISSEHVGQLQDINEEREYDFDINGLIADGQLIISITFNKNHYRDETIQGWLNQYRESLNQIIYHCSERDQKELTPSDMGHNKLSIDDIELLESIFNNNDN</sequence>
<dbReference type="RefSeq" id="WP_041886432.1">
    <property type="nucleotide sequence ID" value="NZ_CP157278.1"/>
</dbReference>
<dbReference type="Pfam" id="PF00668">
    <property type="entry name" value="Condensation"/>
    <property type="match status" value="3"/>
</dbReference>
<name>A0A0D0FR50_9SPHI</name>
<protein>
    <submittedName>
        <fullName evidence="8">Contig127, whole genome shotgun sequence</fullName>
    </submittedName>
</protein>
<dbReference type="NCBIfam" id="TIGR01720">
    <property type="entry name" value="NRPS-para261"/>
    <property type="match status" value="1"/>
</dbReference>
<comment type="caution">
    <text evidence="8">The sequence shown here is derived from an EMBL/GenBank/DDBJ whole genome shotgun (WGS) entry which is preliminary data.</text>
</comment>
<dbReference type="Proteomes" id="UP000032049">
    <property type="component" value="Unassembled WGS sequence"/>
</dbReference>
<dbReference type="EMBL" id="JXRA01000127">
    <property type="protein sequence ID" value="KIO74909.1"/>
    <property type="molecule type" value="Genomic_DNA"/>
</dbReference>
<dbReference type="CDD" id="cd05930">
    <property type="entry name" value="A_NRPS"/>
    <property type="match status" value="2"/>
</dbReference>
<dbReference type="FunFam" id="3.40.50.12780:FF:000012">
    <property type="entry name" value="Non-ribosomal peptide synthetase"/>
    <property type="match status" value="1"/>
</dbReference>
<keyword evidence="5" id="KW-0677">Repeat</keyword>
<reference evidence="8 9" key="1">
    <citation type="submission" date="2015-01" db="EMBL/GenBank/DDBJ databases">
        <title>Draft genome sequence of Pedobacter sp. NL19 isolated from sludge of an effluent treatment pond in an abandoned uranium mine.</title>
        <authorList>
            <person name="Santos T."/>
            <person name="Caetano T."/>
            <person name="Covas C."/>
            <person name="Cruz A."/>
            <person name="Mendo S."/>
        </authorList>
    </citation>
    <scope>NUCLEOTIDE SEQUENCE [LARGE SCALE GENOMIC DNA]</scope>
    <source>
        <strain evidence="8 9">NL19</strain>
    </source>
</reference>
<dbReference type="InterPro" id="IPR020806">
    <property type="entry name" value="PKS_PP-bd"/>
</dbReference>
<dbReference type="InterPro" id="IPR006162">
    <property type="entry name" value="Ppantetheine_attach_site"/>
</dbReference>
<dbReference type="PANTHER" id="PTHR45527">
    <property type="entry name" value="NONRIBOSOMAL PEPTIDE SYNTHETASE"/>
    <property type="match status" value="1"/>
</dbReference>
<dbReference type="Gene3D" id="3.30.559.10">
    <property type="entry name" value="Chloramphenicol acetyltransferase-like domain"/>
    <property type="match status" value="3"/>
</dbReference>
<organism evidence="8 9">
    <name type="scientific">Pedobacter lusitanus</name>
    <dbReference type="NCBI Taxonomy" id="1503925"/>
    <lineage>
        <taxon>Bacteria</taxon>
        <taxon>Pseudomonadati</taxon>
        <taxon>Bacteroidota</taxon>
        <taxon>Sphingobacteriia</taxon>
        <taxon>Sphingobacteriales</taxon>
        <taxon>Sphingobacteriaceae</taxon>
        <taxon>Pedobacter</taxon>
    </lineage>
</organism>
<dbReference type="SUPFAM" id="SSF52777">
    <property type="entry name" value="CoA-dependent acyltransferases"/>
    <property type="match status" value="6"/>
</dbReference>
<dbReference type="Gene3D" id="3.40.50.150">
    <property type="entry name" value="Vaccinia Virus protein VP39"/>
    <property type="match status" value="1"/>
</dbReference>
<keyword evidence="4" id="KW-0597">Phosphoprotein</keyword>
<evidence type="ECO:0000256" key="2">
    <source>
        <dbReference type="ARBA" id="ARBA00006432"/>
    </source>
</evidence>
<evidence type="ECO:0000256" key="1">
    <source>
        <dbReference type="ARBA" id="ARBA00001957"/>
    </source>
</evidence>
<evidence type="ECO:0000256" key="6">
    <source>
        <dbReference type="SAM" id="Coils"/>
    </source>
</evidence>
<dbReference type="InterPro" id="IPR001242">
    <property type="entry name" value="Condensation_dom"/>
</dbReference>
<accession>A0A0D0FR50</accession>
<proteinExistence type="inferred from homology"/>
<dbReference type="Pfam" id="PF00550">
    <property type="entry name" value="PP-binding"/>
    <property type="match status" value="3"/>
</dbReference>
<dbReference type="InterPro" id="IPR020845">
    <property type="entry name" value="AMP-binding_CS"/>
</dbReference>
<dbReference type="Gene3D" id="3.40.50.12780">
    <property type="entry name" value="N-terminal domain of ligase-like"/>
    <property type="match status" value="2"/>
</dbReference>
<dbReference type="SMART" id="SM00823">
    <property type="entry name" value="PKS_PP"/>
    <property type="match status" value="2"/>
</dbReference>
<evidence type="ECO:0000256" key="5">
    <source>
        <dbReference type="ARBA" id="ARBA00022737"/>
    </source>
</evidence>
<dbReference type="Gene3D" id="3.30.559.30">
    <property type="entry name" value="Nonribosomal peptide synthetase, condensation domain"/>
    <property type="match status" value="3"/>
</dbReference>
<dbReference type="InterPro" id="IPR010071">
    <property type="entry name" value="AA_adenyl_dom"/>
</dbReference>
<dbReference type="GO" id="GO:0031177">
    <property type="term" value="F:phosphopantetheine binding"/>
    <property type="evidence" value="ECO:0007669"/>
    <property type="project" value="InterPro"/>
</dbReference>
<dbReference type="InterPro" id="IPR045851">
    <property type="entry name" value="AMP-bd_C_sf"/>
</dbReference>